<evidence type="ECO:0000256" key="4">
    <source>
        <dbReference type="ARBA" id="ARBA00047208"/>
    </source>
</evidence>
<evidence type="ECO:0000259" key="5">
    <source>
        <dbReference type="Pfam" id="PF19906"/>
    </source>
</evidence>
<dbReference type="RefSeq" id="WP_186864745.1">
    <property type="nucleotide sequence ID" value="NZ_JACOPE010000001.1"/>
</dbReference>
<gene>
    <name evidence="6" type="ORF">H8S40_05120</name>
</gene>
<proteinExistence type="inferred from homology"/>
<keyword evidence="1" id="KW-0456">Lyase</keyword>
<evidence type="ECO:0000256" key="2">
    <source>
        <dbReference type="ARBA" id="ARBA00023277"/>
    </source>
</evidence>
<dbReference type="EMBL" id="JACOPE010000001">
    <property type="protein sequence ID" value="MBC5682954.1"/>
    <property type="molecule type" value="Genomic_DNA"/>
</dbReference>
<feature type="domain" description="C-glycoside deglycosidase beta subunit" evidence="5">
    <location>
        <begin position="12"/>
        <end position="119"/>
    </location>
</feature>
<name>A0ABR7G695_9FIRM</name>
<comment type="similarity">
    <text evidence="3">Belongs to the C-glycoside deglycosidase beta subunit family.</text>
</comment>
<reference evidence="6 7" key="1">
    <citation type="submission" date="2020-08" db="EMBL/GenBank/DDBJ databases">
        <title>Genome public.</title>
        <authorList>
            <person name="Liu C."/>
            <person name="Sun Q."/>
        </authorList>
    </citation>
    <scope>NUCLEOTIDE SEQUENCE [LARGE SCALE GENOMIC DNA]</scope>
    <source>
        <strain evidence="6 7">NSJ-13</strain>
    </source>
</reference>
<accession>A0ABR7G695</accession>
<protein>
    <recommendedName>
        <fullName evidence="4">C-deglycosylation enzyme beta subunit</fullName>
    </recommendedName>
</protein>
<dbReference type="Proteomes" id="UP000631576">
    <property type="component" value="Unassembled WGS sequence"/>
</dbReference>
<comment type="caution">
    <text evidence="6">The sequence shown here is derived from an EMBL/GenBank/DDBJ whole genome shotgun (WGS) entry which is preliminary data.</text>
</comment>
<keyword evidence="7" id="KW-1185">Reference proteome</keyword>
<evidence type="ECO:0000256" key="3">
    <source>
        <dbReference type="ARBA" id="ARBA00046336"/>
    </source>
</evidence>
<sequence length="143" mass="16247">MGFAMRMDFVDVVVDDSLKNVKVNGKNIGYQFDIRLSYYRGHFLSVIGEFGVKVDGKEVPAETIKFCINGKEFSPIEFDKCYTEFWQVIEPATIKVFCPGGLSEGEHDIDVTLFFRSPYMPIGPDHQYMPVDSCGSKHMKVID</sequence>
<evidence type="ECO:0000313" key="6">
    <source>
        <dbReference type="EMBL" id="MBC5682954.1"/>
    </source>
</evidence>
<evidence type="ECO:0000256" key="1">
    <source>
        <dbReference type="ARBA" id="ARBA00023239"/>
    </source>
</evidence>
<organism evidence="6 7">
    <name type="scientific">Ruminococcus hominis</name>
    <dbReference type="NCBI Taxonomy" id="2763065"/>
    <lineage>
        <taxon>Bacteria</taxon>
        <taxon>Bacillati</taxon>
        <taxon>Bacillota</taxon>
        <taxon>Clostridia</taxon>
        <taxon>Eubacteriales</taxon>
        <taxon>Oscillospiraceae</taxon>
        <taxon>Ruminococcus</taxon>
    </lineage>
</organism>
<dbReference type="InterPro" id="IPR045959">
    <property type="entry name" value="CGDB"/>
</dbReference>
<keyword evidence="2" id="KW-0119">Carbohydrate metabolism</keyword>
<evidence type="ECO:0000313" key="7">
    <source>
        <dbReference type="Proteomes" id="UP000631576"/>
    </source>
</evidence>
<dbReference type="Pfam" id="PF19906">
    <property type="entry name" value="CGDB"/>
    <property type="match status" value="1"/>
</dbReference>